<reference evidence="2 3" key="1">
    <citation type="submission" date="2014-04" db="EMBL/GenBank/DDBJ databases">
        <authorList>
            <consortium name="DOE Joint Genome Institute"/>
            <person name="Kuo A."/>
            <person name="Kohler A."/>
            <person name="Nagy L.G."/>
            <person name="Floudas D."/>
            <person name="Copeland A."/>
            <person name="Barry K.W."/>
            <person name="Cichocki N."/>
            <person name="Veneault-Fourrey C."/>
            <person name="LaButti K."/>
            <person name="Lindquist E.A."/>
            <person name="Lipzen A."/>
            <person name="Lundell T."/>
            <person name="Morin E."/>
            <person name="Murat C."/>
            <person name="Sun H."/>
            <person name="Tunlid A."/>
            <person name="Henrissat B."/>
            <person name="Grigoriev I.V."/>
            <person name="Hibbett D.S."/>
            <person name="Martin F."/>
            <person name="Nordberg H.P."/>
            <person name="Cantor M.N."/>
            <person name="Hua S.X."/>
        </authorList>
    </citation>
    <scope>NUCLEOTIDE SEQUENCE [LARGE SCALE GENOMIC DNA]</scope>
    <source>
        <strain evidence="2 3">Foug A</strain>
    </source>
</reference>
<feature type="region of interest" description="Disordered" evidence="1">
    <location>
        <begin position="32"/>
        <end position="54"/>
    </location>
</feature>
<dbReference type="Proteomes" id="UP000053989">
    <property type="component" value="Unassembled WGS sequence"/>
</dbReference>
<sequence>MSVQLLRHCTARRFLRLTCRRRSSTQAALVLSSLSTNQSHPESAQTSLGHSTRQQDTLASRNILRFTKAESYLASIQAVGLEPTLTDVEKFRPAKHSRPDTSKYAEEYGDLVDVLCRAFSKDQLRRFTVLYKLDPKWSRAKRRKVEYAESIIEQQWGWPSLRDIEKKRIDKTEVVAKRFPVTPSELFLILGRDGADLLQLSIQYNVHISLASNPLALQVEGLRGTLKQLAEYIDTLTKDIRHEIFELPIRRSIPPDLVQRISRLAGAYVENYGEGKIRIFARNVNNMQHAKRLAIRASLEEGSEDQTDIICYNPPHVKSRSPVSTGMPHDYYAYPFLIPSPFPWTMQAGGAFRIRRVADWLGLAHEDITKTGGLADNDARFMYLTQKEKDPYQTILELLNESSTSGHKFVTASLGHLLLSLGEKPHQPSLLSPLRGRLPLPQILNWLQSVKPQMTFVPSFSTSIPFASRSQLCTYHRLVYRTLRNSTKGCTSSSSATPWRFVSFETELLPVPVANTGSDYTANVISSTTYSGLCNTMAAQCQIGEETILNLMVPDRPVDLQLSVLNCRQVPEEQLSQLSNYHKKLREFTTSDGGTLDQPYPPPAFDFEGHTYHLYDTWSVQQRTEHIALPTMVPDSSGVHQRIPIIYEKVLDLEGGQQLQQCKVKFDPSSDMKWRDFLAACDQLSVTSIQSRSQEAKIV</sequence>
<protein>
    <submittedName>
        <fullName evidence="2">Uncharacterized protein</fullName>
    </submittedName>
</protein>
<gene>
    <name evidence="2" type="ORF">SCLCIDRAFT_1210728</name>
</gene>
<reference evidence="3" key="2">
    <citation type="submission" date="2015-01" db="EMBL/GenBank/DDBJ databases">
        <title>Evolutionary Origins and Diversification of the Mycorrhizal Mutualists.</title>
        <authorList>
            <consortium name="DOE Joint Genome Institute"/>
            <consortium name="Mycorrhizal Genomics Consortium"/>
            <person name="Kohler A."/>
            <person name="Kuo A."/>
            <person name="Nagy L.G."/>
            <person name="Floudas D."/>
            <person name="Copeland A."/>
            <person name="Barry K.W."/>
            <person name="Cichocki N."/>
            <person name="Veneault-Fourrey C."/>
            <person name="LaButti K."/>
            <person name="Lindquist E.A."/>
            <person name="Lipzen A."/>
            <person name="Lundell T."/>
            <person name="Morin E."/>
            <person name="Murat C."/>
            <person name="Riley R."/>
            <person name="Ohm R."/>
            <person name="Sun H."/>
            <person name="Tunlid A."/>
            <person name="Henrissat B."/>
            <person name="Grigoriev I.V."/>
            <person name="Hibbett D.S."/>
            <person name="Martin F."/>
        </authorList>
    </citation>
    <scope>NUCLEOTIDE SEQUENCE [LARGE SCALE GENOMIC DNA]</scope>
    <source>
        <strain evidence="3">Foug A</strain>
    </source>
</reference>
<organism evidence="2 3">
    <name type="scientific">Scleroderma citrinum Foug A</name>
    <dbReference type="NCBI Taxonomy" id="1036808"/>
    <lineage>
        <taxon>Eukaryota</taxon>
        <taxon>Fungi</taxon>
        <taxon>Dikarya</taxon>
        <taxon>Basidiomycota</taxon>
        <taxon>Agaricomycotina</taxon>
        <taxon>Agaricomycetes</taxon>
        <taxon>Agaricomycetidae</taxon>
        <taxon>Boletales</taxon>
        <taxon>Sclerodermatineae</taxon>
        <taxon>Sclerodermataceae</taxon>
        <taxon>Scleroderma</taxon>
    </lineage>
</organism>
<dbReference type="OrthoDB" id="3362817at2759"/>
<dbReference type="EMBL" id="KN822014">
    <property type="protein sequence ID" value="KIM67222.1"/>
    <property type="molecule type" value="Genomic_DNA"/>
</dbReference>
<evidence type="ECO:0000313" key="2">
    <source>
        <dbReference type="EMBL" id="KIM67222.1"/>
    </source>
</evidence>
<proteinExistence type="predicted"/>
<name>A0A0C3AQJ5_9AGAM</name>
<evidence type="ECO:0000313" key="3">
    <source>
        <dbReference type="Proteomes" id="UP000053989"/>
    </source>
</evidence>
<dbReference type="AlphaFoldDB" id="A0A0C3AQJ5"/>
<dbReference type="STRING" id="1036808.A0A0C3AQJ5"/>
<evidence type="ECO:0000256" key="1">
    <source>
        <dbReference type="SAM" id="MobiDB-lite"/>
    </source>
</evidence>
<accession>A0A0C3AQJ5</accession>
<dbReference type="InParanoid" id="A0A0C3AQJ5"/>
<dbReference type="HOGENOM" id="CLU_026388_0_0_1"/>
<keyword evidence="3" id="KW-1185">Reference proteome</keyword>